<gene>
    <name evidence="1" type="ORF">OHAE_3540</name>
</gene>
<dbReference type="EMBL" id="OOFM01000004">
    <property type="protein sequence ID" value="SPL63608.1"/>
    <property type="molecule type" value="Genomic_DNA"/>
</dbReference>
<dbReference type="RefSeq" id="WP_181376039.1">
    <property type="nucleotide sequence ID" value="NZ_OOFM01000004.1"/>
</dbReference>
<accession>A0A2P9HHN8</accession>
<dbReference type="AlphaFoldDB" id="A0A2P9HHN8"/>
<dbReference type="Proteomes" id="UP000246073">
    <property type="component" value="Unassembled WGS sequence"/>
</dbReference>
<organism evidence="1 2">
    <name type="scientific">Ochrobactrum soli</name>
    <dbReference type="NCBI Taxonomy" id="2448455"/>
    <lineage>
        <taxon>Bacteria</taxon>
        <taxon>Pseudomonadati</taxon>
        <taxon>Pseudomonadota</taxon>
        <taxon>Alphaproteobacteria</taxon>
        <taxon>Hyphomicrobiales</taxon>
        <taxon>Brucellaceae</taxon>
        <taxon>Brucella/Ochrobactrum group</taxon>
        <taxon>Ochrobactrum</taxon>
    </lineage>
</organism>
<name>A0A2P9HHN8_9HYPH</name>
<protein>
    <submittedName>
        <fullName evidence="1">Uncharacterized protein</fullName>
    </submittedName>
</protein>
<evidence type="ECO:0000313" key="1">
    <source>
        <dbReference type="EMBL" id="SPL63608.1"/>
    </source>
</evidence>
<sequence>MIQFQPKKQSLAARTCISSVESRLADKMREMAFAGENVTPETLESHGFSREIVAKLGQRAAALARRQSIKRIDRHA</sequence>
<proteinExistence type="predicted"/>
<evidence type="ECO:0000313" key="2">
    <source>
        <dbReference type="Proteomes" id="UP000246073"/>
    </source>
</evidence>
<reference evidence="2" key="1">
    <citation type="submission" date="2017-12" db="EMBL/GenBank/DDBJ databases">
        <authorList>
            <person name="Diaz M."/>
        </authorList>
    </citation>
    <scope>NUCLEOTIDE SEQUENCE [LARGE SCALE GENOMIC DNA]</scope>
    <source>
        <strain evidence="2">FI11154</strain>
    </source>
</reference>